<organism evidence="1 2">
    <name type="scientific">Paramecium sonneborni</name>
    <dbReference type="NCBI Taxonomy" id="65129"/>
    <lineage>
        <taxon>Eukaryota</taxon>
        <taxon>Sar</taxon>
        <taxon>Alveolata</taxon>
        <taxon>Ciliophora</taxon>
        <taxon>Intramacronucleata</taxon>
        <taxon>Oligohymenophorea</taxon>
        <taxon>Peniculida</taxon>
        <taxon>Parameciidae</taxon>
        <taxon>Paramecium</taxon>
    </lineage>
</organism>
<evidence type="ECO:0000313" key="1">
    <source>
        <dbReference type="EMBL" id="CAD8075024.1"/>
    </source>
</evidence>
<keyword evidence="2" id="KW-1185">Reference proteome</keyword>
<accession>A0A8S1MIL5</accession>
<evidence type="ECO:0000313" key="2">
    <source>
        <dbReference type="Proteomes" id="UP000692954"/>
    </source>
</evidence>
<dbReference type="AlphaFoldDB" id="A0A8S1MIL5"/>
<sequence>MEVSQVYGLEVVIGDQDIKMEYLTVIGLSNSIRQCLAQNSKFFSQSRWSRKKQNQNNDCSYLSLRFQEIKILKFEQQMNLRGFFKGNPTGKAQKQMKYDYTIHSACQQNGH</sequence>
<name>A0A8S1MIL5_9CILI</name>
<reference evidence="1" key="1">
    <citation type="submission" date="2021-01" db="EMBL/GenBank/DDBJ databases">
        <authorList>
            <consortium name="Genoscope - CEA"/>
            <person name="William W."/>
        </authorList>
    </citation>
    <scope>NUCLEOTIDE SEQUENCE</scope>
</reference>
<comment type="caution">
    <text evidence="1">The sequence shown here is derived from an EMBL/GenBank/DDBJ whole genome shotgun (WGS) entry which is preliminary data.</text>
</comment>
<dbReference type="EMBL" id="CAJJDN010000033">
    <property type="protein sequence ID" value="CAD8075024.1"/>
    <property type="molecule type" value="Genomic_DNA"/>
</dbReference>
<dbReference type="Proteomes" id="UP000692954">
    <property type="component" value="Unassembled WGS sequence"/>
</dbReference>
<gene>
    <name evidence="1" type="ORF">PSON_ATCC_30995.1.T0330010</name>
</gene>
<proteinExistence type="predicted"/>
<protein>
    <submittedName>
        <fullName evidence="1">Uncharacterized protein</fullName>
    </submittedName>
</protein>